<dbReference type="EMBL" id="JACCKX010000001">
    <property type="protein sequence ID" value="NZA00954.1"/>
    <property type="molecule type" value="Genomic_DNA"/>
</dbReference>
<evidence type="ECO:0000313" key="2">
    <source>
        <dbReference type="EMBL" id="NZA00954.1"/>
    </source>
</evidence>
<dbReference type="RefSeq" id="WP_180549478.1">
    <property type="nucleotide sequence ID" value="NZ_JACCKX010000001.1"/>
</dbReference>
<comment type="caution">
    <text evidence="2">The sequence shown here is derived from an EMBL/GenBank/DDBJ whole genome shotgun (WGS) entry which is preliminary data.</text>
</comment>
<evidence type="ECO:0000313" key="3">
    <source>
        <dbReference type="Proteomes" id="UP000589716"/>
    </source>
</evidence>
<organism evidence="2 3">
    <name type="scientific">Ottowia beijingensis</name>
    <dbReference type="NCBI Taxonomy" id="1207057"/>
    <lineage>
        <taxon>Bacteria</taxon>
        <taxon>Pseudomonadati</taxon>
        <taxon>Pseudomonadota</taxon>
        <taxon>Betaproteobacteria</taxon>
        <taxon>Burkholderiales</taxon>
        <taxon>Comamonadaceae</taxon>
        <taxon>Ottowia</taxon>
    </lineage>
</organism>
<name>A0A853ITB7_9BURK</name>
<feature type="domain" description="IPTL-CTERM protein sorting" evidence="1">
    <location>
        <begin position="163"/>
        <end position="186"/>
    </location>
</feature>
<evidence type="ECO:0000259" key="1">
    <source>
        <dbReference type="Pfam" id="PF18203"/>
    </source>
</evidence>
<protein>
    <recommendedName>
        <fullName evidence="1">IPTL-CTERM protein sorting domain-containing protein</fullName>
    </recommendedName>
</protein>
<gene>
    <name evidence="2" type="ORF">H0I39_02675</name>
</gene>
<dbReference type="Pfam" id="PF18203">
    <property type="entry name" value="IPTL-CTERM"/>
    <property type="match status" value="1"/>
</dbReference>
<dbReference type="AlphaFoldDB" id="A0A853ITB7"/>
<dbReference type="Proteomes" id="UP000589716">
    <property type="component" value="Unassembled WGS sequence"/>
</dbReference>
<keyword evidence="3" id="KW-1185">Reference proteome</keyword>
<accession>A0A853ITB7</accession>
<proteinExistence type="predicted"/>
<sequence length="198" mass="20355">MVRAGNAGAAVELCQRELRVLPGRRSTNPGIQAPAYALWLDLDCDANTGADQTYLIYEPGYQTPAPTPVPTDQWVPQTITPTSIVWQNDIGAVAPFMPLSAYIDGSAGTVSGACIVGVLAFAGTGWDGSFHGAVDNVMLSAGGQSLAANFEVSAPPPPPPAPASVPTLGEWSLLLTGLLLAALGSRQAAGRSRTRNGG</sequence>
<dbReference type="InterPro" id="IPR026442">
    <property type="entry name" value="IPTL_CTERM"/>
</dbReference>
<reference evidence="2 3" key="1">
    <citation type="submission" date="2020-07" db="EMBL/GenBank/DDBJ databases">
        <authorList>
            <person name="Maaloum M."/>
        </authorList>
    </citation>
    <scope>NUCLEOTIDE SEQUENCE [LARGE SCALE GENOMIC DNA]</scope>
    <source>
        <strain evidence="2 3">GCS-AN-3</strain>
    </source>
</reference>